<accession>A0A9J6A756</accession>
<dbReference type="Proteomes" id="UP000824120">
    <property type="component" value="Chromosome 2"/>
</dbReference>
<protein>
    <submittedName>
        <fullName evidence="1">Uncharacterized protein</fullName>
    </submittedName>
</protein>
<keyword evidence="2" id="KW-1185">Reference proteome</keyword>
<sequence>MFGKKMEERRRSRAAEEQELKITRNTNLSLVLLMLRRLENPVVRHNIQQRNKVADFLCKIGSQLTTTPQSYVLHTPPEAATEFLKAYKEGVLVSKQILRSSCNKLARYGNLSVITSSNSDHVLF</sequence>
<evidence type="ECO:0000313" key="1">
    <source>
        <dbReference type="EMBL" id="KAG5620361.1"/>
    </source>
</evidence>
<name>A0A9J6A756_SOLCO</name>
<gene>
    <name evidence="1" type="ORF">H5410_005579</name>
</gene>
<reference evidence="1 2" key="1">
    <citation type="submission" date="2020-09" db="EMBL/GenBank/DDBJ databases">
        <title>De no assembly of potato wild relative species, Solanum commersonii.</title>
        <authorList>
            <person name="Cho K."/>
        </authorList>
    </citation>
    <scope>NUCLEOTIDE SEQUENCE [LARGE SCALE GENOMIC DNA]</scope>
    <source>
        <strain evidence="1">LZ3.2</strain>
        <tissue evidence="1">Leaf</tissue>
    </source>
</reference>
<dbReference type="OrthoDB" id="1728954at2759"/>
<comment type="caution">
    <text evidence="1">The sequence shown here is derived from an EMBL/GenBank/DDBJ whole genome shotgun (WGS) entry which is preliminary data.</text>
</comment>
<proteinExistence type="predicted"/>
<dbReference type="EMBL" id="JACXVP010000002">
    <property type="protein sequence ID" value="KAG5620361.1"/>
    <property type="molecule type" value="Genomic_DNA"/>
</dbReference>
<organism evidence="1 2">
    <name type="scientific">Solanum commersonii</name>
    <name type="common">Commerson's wild potato</name>
    <name type="synonym">Commerson's nightshade</name>
    <dbReference type="NCBI Taxonomy" id="4109"/>
    <lineage>
        <taxon>Eukaryota</taxon>
        <taxon>Viridiplantae</taxon>
        <taxon>Streptophyta</taxon>
        <taxon>Embryophyta</taxon>
        <taxon>Tracheophyta</taxon>
        <taxon>Spermatophyta</taxon>
        <taxon>Magnoliopsida</taxon>
        <taxon>eudicotyledons</taxon>
        <taxon>Gunneridae</taxon>
        <taxon>Pentapetalae</taxon>
        <taxon>asterids</taxon>
        <taxon>lamiids</taxon>
        <taxon>Solanales</taxon>
        <taxon>Solanaceae</taxon>
        <taxon>Solanoideae</taxon>
        <taxon>Solaneae</taxon>
        <taxon>Solanum</taxon>
    </lineage>
</organism>
<evidence type="ECO:0000313" key="2">
    <source>
        <dbReference type="Proteomes" id="UP000824120"/>
    </source>
</evidence>
<dbReference type="AlphaFoldDB" id="A0A9J6A756"/>